<evidence type="ECO:0000259" key="6">
    <source>
        <dbReference type="PROSITE" id="PS50893"/>
    </source>
</evidence>
<protein>
    <submittedName>
        <fullName evidence="7">Amino acid/amide ABC transporter ATP-binding protein 2 (HAAT family)</fullName>
    </submittedName>
</protein>
<dbReference type="GO" id="GO:0016887">
    <property type="term" value="F:ATP hydrolysis activity"/>
    <property type="evidence" value="ECO:0007669"/>
    <property type="project" value="InterPro"/>
</dbReference>
<proteinExistence type="inferred from homology"/>
<evidence type="ECO:0000256" key="2">
    <source>
        <dbReference type="ARBA" id="ARBA00022448"/>
    </source>
</evidence>
<dbReference type="InterPro" id="IPR017871">
    <property type="entry name" value="ABC_transporter-like_CS"/>
</dbReference>
<dbReference type="OrthoDB" id="9806149at2"/>
<feature type="domain" description="ABC transporter" evidence="6">
    <location>
        <begin position="2"/>
        <end position="233"/>
    </location>
</feature>
<evidence type="ECO:0000313" key="8">
    <source>
        <dbReference type="Proteomes" id="UP000244069"/>
    </source>
</evidence>
<dbReference type="PROSITE" id="PS00211">
    <property type="entry name" value="ABC_TRANSPORTER_1"/>
    <property type="match status" value="1"/>
</dbReference>
<dbReference type="PANTHER" id="PTHR43820">
    <property type="entry name" value="HIGH-AFFINITY BRANCHED-CHAIN AMINO ACID TRANSPORT ATP-BINDING PROTEIN LIVF"/>
    <property type="match status" value="1"/>
</dbReference>
<comment type="caution">
    <text evidence="7">The sequence shown here is derived from an EMBL/GenBank/DDBJ whole genome shotgun (WGS) entry which is preliminary data.</text>
</comment>
<dbReference type="EMBL" id="QBKN01000025">
    <property type="protein sequence ID" value="PTX42747.1"/>
    <property type="molecule type" value="Genomic_DNA"/>
</dbReference>
<dbReference type="GO" id="GO:0015807">
    <property type="term" value="P:L-amino acid transport"/>
    <property type="evidence" value="ECO:0007669"/>
    <property type="project" value="TreeGrafter"/>
</dbReference>
<keyword evidence="4 7" id="KW-0067">ATP-binding</keyword>
<keyword evidence="2" id="KW-0813">Transport</keyword>
<reference evidence="7 8" key="1">
    <citation type="submission" date="2018-04" db="EMBL/GenBank/DDBJ databases">
        <title>Genomic Encyclopedia of Archaeal and Bacterial Type Strains, Phase II (KMG-II): from individual species to whole genera.</title>
        <authorList>
            <person name="Goeker M."/>
        </authorList>
    </citation>
    <scope>NUCLEOTIDE SEQUENCE [LARGE SCALE GENOMIC DNA]</scope>
    <source>
        <strain evidence="7 8">DSM 29329</strain>
    </source>
</reference>
<dbReference type="RefSeq" id="WP_107978062.1">
    <property type="nucleotide sequence ID" value="NZ_BMEZ01000008.1"/>
</dbReference>
<evidence type="ECO:0000256" key="5">
    <source>
        <dbReference type="ARBA" id="ARBA00022970"/>
    </source>
</evidence>
<evidence type="ECO:0000256" key="4">
    <source>
        <dbReference type="ARBA" id="ARBA00022840"/>
    </source>
</evidence>
<dbReference type="GO" id="GO:0015658">
    <property type="term" value="F:branched-chain amino acid transmembrane transporter activity"/>
    <property type="evidence" value="ECO:0007669"/>
    <property type="project" value="TreeGrafter"/>
</dbReference>
<comment type="similarity">
    <text evidence="1">Belongs to the ABC transporter superfamily.</text>
</comment>
<evidence type="ECO:0000313" key="7">
    <source>
        <dbReference type="EMBL" id="PTX42747.1"/>
    </source>
</evidence>
<dbReference type="Proteomes" id="UP000244069">
    <property type="component" value="Unassembled WGS sequence"/>
</dbReference>
<accession>A0A2T6AG41</accession>
<keyword evidence="5" id="KW-0029">Amino-acid transport</keyword>
<sequence>MLEIQDLKVTHGPIEAVHGIALTVAEGACVTLLGPNGAGKTSTLSAITGTARSTGLIRLAGTDISRLPVEARAKRGIAISPEGRRIFSNLTVRENLVMGAAGRRDKSAIGSDIRGWFEQFPILGERRDQPAGTLSGGEQQMLAIARALMSRPRILLLDEPSLGLAPQITARIFDIIGDLKRQGITILLVEQNATAAIELSDYVYVLNNGLISSEGPAERYGDGSALMDQITGVHG</sequence>
<dbReference type="CDD" id="cd03224">
    <property type="entry name" value="ABC_TM1139_LivF_branched"/>
    <property type="match status" value="1"/>
</dbReference>
<dbReference type="SMART" id="SM00382">
    <property type="entry name" value="AAA"/>
    <property type="match status" value="1"/>
</dbReference>
<dbReference type="InterPro" id="IPR052156">
    <property type="entry name" value="BCAA_Transport_ATP-bd_LivF"/>
</dbReference>
<dbReference type="InterPro" id="IPR003439">
    <property type="entry name" value="ABC_transporter-like_ATP-bd"/>
</dbReference>
<dbReference type="PROSITE" id="PS50893">
    <property type="entry name" value="ABC_TRANSPORTER_2"/>
    <property type="match status" value="1"/>
</dbReference>
<dbReference type="InterPro" id="IPR003593">
    <property type="entry name" value="AAA+_ATPase"/>
</dbReference>
<dbReference type="Gene3D" id="3.40.50.300">
    <property type="entry name" value="P-loop containing nucleotide triphosphate hydrolases"/>
    <property type="match status" value="1"/>
</dbReference>
<keyword evidence="8" id="KW-1185">Reference proteome</keyword>
<dbReference type="InterPro" id="IPR027417">
    <property type="entry name" value="P-loop_NTPase"/>
</dbReference>
<dbReference type="PANTHER" id="PTHR43820:SF3">
    <property type="entry name" value="BRANCHED-CHAIN AMINO ACID TRANSPORT SYSTEM,ATP-BINDING PROTEIN"/>
    <property type="match status" value="1"/>
</dbReference>
<dbReference type="Pfam" id="PF00005">
    <property type="entry name" value="ABC_tran"/>
    <property type="match status" value="1"/>
</dbReference>
<keyword evidence="3" id="KW-0547">Nucleotide-binding</keyword>
<dbReference type="SUPFAM" id="SSF52540">
    <property type="entry name" value="P-loop containing nucleoside triphosphate hydrolases"/>
    <property type="match status" value="1"/>
</dbReference>
<evidence type="ECO:0000256" key="3">
    <source>
        <dbReference type="ARBA" id="ARBA00022741"/>
    </source>
</evidence>
<evidence type="ECO:0000256" key="1">
    <source>
        <dbReference type="ARBA" id="ARBA00005417"/>
    </source>
</evidence>
<gene>
    <name evidence="7" type="ORF">C8N44_12543</name>
</gene>
<dbReference type="AlphaFoldDB" id="A0A2T6AG41"/>
<organism evidence="7 8">
    <name type="scientific">Allosediminivita pacifica</name>
    <dbReference type="NCBI Taxonomy" id="1267769"/>
    <lineage>
        <taxon>Bacteria</taxon>
        <taxon>Pseudomonadati</taxon>
        <taxon>Pseudomonadota</taxon>
        <taxon>Alphaproteobacteria</taxon>
        <taxon>Rhodobacterales</taxon>
        <taxon>Paracoccaceae</taxon>
        <taxon>Allosediminivita</taxon>
    </lineage>
</organism>
<name>A0A2T6AG41_9RHOB</name>
<dbReference type="GO" id="GO:0005524">
    <property type="term" value="F:ATP binding"/>
    <property type="evidence" value="ECO:0007669"/>
    <property type="project" value="UniProtKB-KW"/>
</dbReference>